<dbReference type="AlphaFoldDB" id="A0A072VBV7"/>
<name>A0A072VBV7_MEDTR</name>
<reference evidence="1 3" key="1">
    <citation type="journal article" date="2011" name="Nature">
        <title>The Medicago genome provides insight into the evolution of rhizobial symbioses.</title>
        <authorList>
            <person name="Young N.D."/>
            <person name="Debelle F."/>
            <person name="Oldroyd G.E."/>
            <person name="Geurts R."/>
            <person name="Cannon S.B."/>
            <person name="Udvardi M.K."/>
            <person name="Benedito V.A."/>
            <person name="Mayer K.F."/>
            <person name="Gouzy J."/>
            <person name="Schoof H."/>
            <person name="Van de Peer Y."/>
            <person name="Proost S."/>
            <person name="Cook D.R."/>
            <person name="Meyers B.C."/>
            <person name="Spannagl M."/>
            <person name="Cheung F."/>
            <person name="De Mita S."/>
            <person name="Krishnakumar V."/>
            <person name="Gundlach H."/>
            <person name="Zhou S."/>
            <person name="Mudge J."/>
            <person name="Bharti A.K."/>
            <person name="Murray J.D."/>
            <person name="Naoumkina M.A."/>
            <person name="Rosen B."/>
            <person name="Silverstein K.A."/>
            <person name="Tang H."/>
            <person name="Rombauts S."/>
            <person name="Zhao P.X."/>
            <person name="Zhou P."/>
            <person name="Barbe V."/>
            <person name="Bardou P."/>
            <person name="Bechner M."/>
            <person name="Bellec A."/>
            <person name="Berger A."/>
            <person name="Berges H."/>
            <person name="Bidwell S."/>
            <person name="Bisseling T."/>
            <person name="Choisne N."/>
            <person name="Couloux A."/>
            <person name="Denny R."/>
            <person name="Deshpande S."/>
            <person name="Dai X."/>
            <person name="Doyle J.J."/>
            <person name="Dudez A.M."/>
            <person name="Farmer A.D."/>
            <person name="Fouteau S."/>
            <person name="Franken C."/>
            <person name="Gibelin C."/>
            <person name="Gish J."/>
            <person name="Goldstein S."/>
            <person name="Gonzalez A.J."/>
            <person name="Green P.J."/>
            <person name="Hallab A."/>
            <person name="Hartog M."/>
            <person name="Hua A."/>
            <person name="Humphray S.J."/>
            <person name="Jeong D.H."/>
            <person name="Jing Y."/>
            <person name="Jocker A."/>
            <person name="Kenton S.M."/>
            <person name="Kim D.J."/>
            <person name="Klee K."/>
            <person name="Lai H."/>
            <person name="Lang C."/>
            <person name="Lin S."/>
            <person name="Macmil S.L."/>
            <person name="Magdelenat G."/>
            <person name="Matthews L."/>
            <person name="McCorrison J."/>
            <person name="Monaghan E.L."/>
            <person name="Mun J.H."/>
            <person name="Najar F.Z."/>
            <person name="Nicholson C."/>
            <person name="Noirot C."/>
            <person name="O'Bleness M."/>
            <person name="Paule C.R."/>
            <person name="Poulain J."/>
            <person name="Prion F."/>
            <person name="Qin B."/>
            <person name="Qu C."/>
            <person name="Retzel E.F."/>
            <person name="Riddle C."/>
            <person name="Sallet E."/>
            <person name="Samain S."/>
            <person name="Samson N."/>
            <person name="Sanders I."/>
            <person name="Saurat O."/>
            <person name="Scarpelli C."/>
            <person name="Schiex T."/>
            <person name="Segurens B."/>
            <person name="Severin A.J."/>
            <person name="Sherrier D.J."/>
            <person name="Shi R."/>
            <person name="Sims S."/>
            <person name="Singer S.R."/>
            <person name="Sinharoy S."/>
            <person name="Sterck L."/>
            <person name="Viollet A."/>
            <person name="Wang B.B."/>
            <person name="Wang K."/>
            <person name="Wang M."/>
            <person name="Wang X."/>
            <person name="Warfsmann J."/>
            <person name="Weissenbach J."/>
            <person name="White D.D."/>
            <person name="White J.D."/>
            <person name="Wiley G.B."/>
            <person name="Wincker P."/>
            <person name="Xing Y."/>
            <person name="Yang L."/>
            <person name="Yao Z."/>
            <person name="Ying F."/>
            <person name="Zhai J."/>
            <person name="Zhou L."/>
            <person name="Zuber A."/>
            <person name="Denarie J."/>
            <person name="Dixon R.A."/>
            <person name="May G.D."/>
            <person name="Schwartz D.C."/>
            <person name="Rogers J."/>
            <person name="Quetier F."/>
            <person name="Town C.D."/>
            <person name="Roe B.A."/>
        </authorList>
    </citation>
    <scope>NUCLEOTIDE SEQUENCE [LARGE SCALE GENOMIC DNA]</scope>
    <source>
        <strain evidence="1">A17</strain>
        <strain evidence="2 3">cv. Jemalong A17</strain>
    </source>
</reference>
<dbReference type="Proteomes" id="UP000002051">
    <property type="component" value="Chromosome 3"/>
</dbReference>
<reference evidence="2" key="3">
    <citation type="submission" date="2015-04" db="UniProtKB">
        <authorList>
            <consortium name="EnsemblPlants"/>
        </authorList>
    </citation>
    <scope>IDENTIFICATION</scope>
    <source>
        <strain evidence="2">cv. Jemalong A17</strain>
    </source>
</reference>
<reference evidence="1 3" key="2">
    <citation type="journal article" date="2014" name="BMC Genomics">
        <title>An improved genome release (version Mt4.0) for the model legume Medicago truncatula.</title>
        <authorList>
            <person name="Tang H."/>
            <person name="Krishnakumar V."/>
            <person name="Bidwell S."/>
            <person name="Rosen B."/>
            <person name="Chan A."/>
            <person name="Zhou S."/>
            <person name="Gentzbittel L."/>
            <person name="Childs K.L."/>
            <person name="Yandell M."/>
            <person name="Gundlach H."/>
            <person name="Mayer K.F."/>
            <person name="Schwartz D.C."/>
            <person name="Town C.D."/>
        </authorList>
    </citation>
    <scope>GENOME REANNOTATION</scope>
    <source>
        <strain evidence="1">A17</strain>
        <strain evidence="2 3">cv. Jemalong A17</strain>
    </source>
</reference>
<evidence type="ECO:0000313" key="2">
    <source>
        <dbReference type="EnsemblPlants" id="KEH35665"/>
    </source>
</evidence>
<sequence>MNNRKAMKHALSFKNKNQFINGSFPRPPSSRSLESLSGKVVEFTDSTNLGSHMVSLTCFKSPRYFNIQNEKEKENMD</sequence>
<accession>A0A072VBV7</accession>
<gene>
    <name evidence="1" type="ordered locus">MTR_3g097490</name>
</gene>
<keyword evidence="3" id="KW-1185">Reference proteome</keyword>
<proteinExistence type="predicted"/>
<evidence type="ECO:0000313" key="1">
    <source>
        <dbReference type="EMBL" id="KEH35665.1"/>
    </source>
</evidence>
<evidence type="ECO:0000313" key="3">
    <source>
        <dbReference type="Proteomes" id="UP000002051"/>
    </source>
</evidence>
<dbReference type="EnsemblPlants" id="KEH35665">
    <property type="protein sequence ID" value="KEH35665"/>
    <property type="gene ID" value="MTR_3g097490"/>
</dbReference>
<dbReference type="EMBL" id="CM001219">
    <property type="protein sequence ID" value="KEH35665.1"/>
    <property type="molecule type" value="Genomic_DNA"/>
</dbReference>
<protein>
    <submittedName>
        <fullName evidence="1 2">Uncharacterized protein</fullName>
    </submittedName>
</protein>
<dbReference type="HOGENOM" id="CLU_2641837_0_0_1"/>
<organism evidence="1 3">
    <name type="scientific">Medicago truncatula</name>
    <name type="common">Barrel medic</name>
    <name type="synonym">Medicago tribuloides</name>
    <dbReference type="NCBI Taxonomy" id="3880"/>
    <lineage>
        <taxon>Eukaryota</taxon>
        <taxon>Viridiplantae</taxon>
        <taxon>Streptophyta</taxon>
        <taxon>Embryophyta</taxon>
        <taxon>Tracheophyta</taxon>
        <taxon>Spermatophyta</taxon>
        <taxon>Magnoliopsida</taxon>
        <taxon>eudicotyledons</taxon>
        <taxon>Gunneridae</taxon>
        <taxon>Pentapetalae</taxon>
        <taxon>rosids</taxon>
        <taxon>fabids</taxon>
        <taxon>Fabales</taxon>
        <taxon>Fabaceae</taxon>
        <taxon>Papilionoideae</taxon>
        <taxon>50 kb inversion clade</taxon>
        <taxon>NPAAA clade</taxon>
        <taxon>Hologalegina</taxon>
        <taxon>IRL clade</taxon>
        <taxon>Trifolieae</taxon>
        <taxon>Medicago</taxon>
    </lineage>
</organism>